<dbReference type="AlphaFoldDB" id="A0A0L0F9K1"/>
<protein>
    <submittedName>
        <fullName evidence="2">Uncharacterized protein</fullName>
    </submittedName>
</protein>
<keyword evidence="1" id="KW-0812">Transmembrane</keyword>
<dbReference type="GeneID" id="25914543"/>
<keyword evidence="1" id="KW-1133">Transmembrane helix</keyword>
<accession>A0A0L0F9K1</accession>
<feature type="non-terminal residue" evidence="2">
    <location>
        <position position="142"/>
    </location>
</feature>
<dbReference type="EMBL" id="KQ245659">
    <property type="protein sequence ID" value="KNC73404.1"/>
    <property type="molecule type" value="Genomic_DNA"/>
</dbReference>
<sequence length="142" mass="16082">MYLFLVKAPGLDADGIWSYSTNLLIADQFMVNMALGIILFLNLCFIANFRNSKYSEHLPWGFYFDKLVFLFVWVFVTVCGTAVTTAKVTQAITSVAVSHIRTAGEVLTCCLMTYYFLSVLVHTAYTASVLRGQWNFGVRHRQ</sequence>
<dbReference type="RefSeq" id="XP_014147306.1">
    <property type="nucleotide sequence ID" value="XM_014291831.1"/>
</dbReference>
<name>A0A0L0F9K1_9EUKA</name>
<evidence type="ECO:0000313" key="2">
    <source>
        <dbReference type="EMBL" id="KNC73404.1"/>
    </source>
</evidence>
<dbReference type="Proteomes" id="UP000054560">
    <property type="component" value="Unassembled WGS sequence"/>
</dbReference>
<gene>
    <name evidence="2" type="ORF">SARC_14039</name>
</gene>
<feature type="transmembrane region" description="Helical" evidence="1">
    <location>
        <begin position="29"/>
        <end position="49"/>
    </location>
</feature>
<reference evidence="2 3" key="1">
    <citation type="submission" date="2011-02" db="EMBL/GenBank/DDBJ databases">
        <title>The Genome Sequence of Sphaeroforma arctica JP610.</title>
        <authorList>
            <consortium name="The Broad Institute Genome Sequencing Platform"/>
            <person name="Russ C."/>
            <person name="Cuomo C."/>
            <person name="Young S.K."/>
            <person name="Zeng Q."/>
            <person name="Gargeya S."/>
            <person name="Alvarado L."/>
            <person name="Berlin A."/>
            <person name="Chapman S.B."/>
            <person name="Chen Z."/>
            <person name="Freedman E."/>
            <person name="Gellesch M."/>
            <person name="Goldberg J."/>
            <person name="Griggs A."/>
            <person name="Gujja S."/>
            <person name="Heilman E."/>
            <person name="Heiman D."/>
            <person name="Howarth C."/>
            <person name="Mehta T."/>
            <person name="Neiman D."/>
            <person name="Pearson M."/>
            <person name="Roberts A."/>
            <person name="Saif S."/>
            <person name="Shea T."/>
            <person name="Shenoy N."/>
            <person name="Sisk P."/>
            <person name="Stolte C."/>
            <person name="Sykes S."/>
            <person name="White J."/>
            <person name="Yandava C."/>
            <person name="Burger G."/>
            <person name="Gray M.W."/>
            <person name="Holland P.W.H."/>
            <person name="King N."/>
            <person name="Lang F.B.F."/>
            <person name="Roger A.J."/>
            <person name="Ruiz-Trillo I."/>
            <person name="Haas B."/>
            <person name="Nusbaum C."/>
            <person name="Birren B."/>
        </authorList>
    </citation>
    <scope>NUCLEOTIDE SEQUENCE [LARGE SCALE GENOMIC DNA]</scope>
    <source>
        <strain evidence="2 3">JP610</strain>
    </source>
</reference>
<evidence type="ECO:0000256" key="1">
    <source>
        <dbReference type="SAM" id="Phobius"/>
    </source>
</evidence>
<organism evidence="2 3">
    <name type="scientific">Sphaeroforma arctica JP610</name>
    <dbReference type="NCBI Taxonomy" id="667725"/>
    <lineage>
        <taxon>Eukaryota</taxon>
        <taxon>Ichthyosporea</taxon>
        <taxon>Ichthyophonida</taxon>
        <taxon>Sphaeroforma</taxon>
    </lineage>
</organism>
<feature type="transmembrane region" description="Helical" evidence="1">
    <location>
        <begin position="103"/>
        <end position="125"/>
    </location>
</feature>
<evidence type="ECO:0000313" key="3">
    <source>
        <dbReference type="Proteomes" id="UP000054560"/>
    </source>
</evidence>
<keyword evidence="3" id="KW-1185">Reference proteome</keyword>
<proteinExistence type="predicted"/>
<feature type="transmembrane region" description="Helical" evidence="1">
    <location>
        <begin position="61"/>
        <end position="83"/>
    </location>
</feature>
<keyword evidence="1" id="KW-0472">Membrane</keyword>